<gene>
    <name evidence="2" type="ORF">RM539_11955</name>
</gene>
<dbReference type="Pfam" id="PF12804">
    <property type="entry name" value="NTP_transf_3"/>
    <property type="match status" value="1"/>
</dbReference>
<evidence type="ECO:0000259" key="1">
    <source>
        <dbReference type="Pfam" id="PF12804"/>
    </source>
</evidence>
<dbReference type="PANTHER" id="PTHR43777">
    <property type="entry name" value="MOLYBDENUM COFACTOR CYTIDYLYLTRANSFERASE"/>
    <property type="match status" value="1"/>
</dbReference>
<comment type="caution">
    <text evidence="2">The sequence shown here is derived from an EMBL/GenBank/DDBJ whole genome shotgun (WGS) entry which is preliminary data.</text>
</comment>
<dbReference type="EMBL" id="JAVRHK010000008">
    <property type="protein sequence ID" value="MDT0677292.1"/>
    <property type="molecule type" value="Genomic_DNA"/>
</dbReference>
<evidence type="ECO:0000313" key="2">
    <source>
        <dbReference type="EMBL" id="MDT0677292.1"/>
    </source>
</evidence>
<evidence type="ECO:0000313" key="3">
    <source>
        <dbReference type="Proteomes" id="UP001262582"/>
    </source>
</evidence>
<accession>A0ABU3D6X8</accession>
<organism evidence="2 3">
    <name type="scientific">Autumnicola musiva</name>
    <dbReference type="NCBI Taxonomy" id="3075589"/>
    <lineage>
        <taxon>Bacteria</taxon>
        <taxon>Pseudomonadati</taxon>
        <taxon>Bacteroidota</taxon>
        <taxon>Flavobacteriia</taxon>
        <taxon>Flavobacteriales</taxon>
        <taxon>Flavobacteriaceae</taxon>
        <taxon>Autumnicola</taxon>
    </lineage>
</organism>
<dbReference type="InterPro" id="IPR025877">
    <property type="entry name" value="MobA-like_NTP_Trfase"/>
</dbReference>
<dbReference type="InterPro" id="IPR029044">
    <property type="entry name" value="Nucleotide-diphossugar_trans"/>
</dbReference>
<reference evidence="2 3" key="1">
    <citation type="submission" date="2023-09" db="EMBL/GenBank/DDBJ databases">
        <authorList>
            <person name="Rey-Velasco X."/>
        </authorList>
    </citation>
    <scope>NUCLEOTIDE SEQUENCE [LARGE SCALE GENOMIC DNA]</scope>
    <source>
        <strain evidence="2 3">F117</strain>
    </source>
</reference>
<sequence length="199" mass="21738">MNNTGIIIIAAGASSRMKKAKQLLPLDDGILLGKVIQEAEASVAAEAIIVLGANSEKIIPKISQFRSNIVDNKNWREGLGSSIAAGIKYFLQHKKNYSAAMVMLGDQPLVDSVYINYLLNQASENPSAIIATKYPDSIGVPAVFPQSYFKELAALKEDKGAKNILAREHTSVIALDPGERTLDIDTPQDYENFLNKYTR</sequence>
<dbReference type="CDD" id="cd04182">
    <property type="entry name" value="GT_2_like_f"/>
    <property type="match status" value="1"/>
</dbReference>
<dbReference type="Gene3D" id="3.90.550.10">
    <property type="entry name" value="Spore Coat Polysaccharide Biosynthesis Protein SpsA, Chain A"/>
    <property type="match status" value="1"/>
</dbReference>
<dbReference type="PANTHER" id="PTHR43777:SF1">
    <property type="entry name" value="MOLYBDENUM COFACTOR CYTIDYLYLTRANSFERASE"/>
    <property type="match status" value="1"/>
</dbReference>
<name>A0ABU3D6X8_9FLAO</name>
<proteinExistence type="predicted"/>
<protein>
    <submittedName>
        <fullName evidence="2">Nucleotidyltransferase family protein</fullName>
    </submittedName>
</protein>
<keyword evidence="3" id="KW-1185">Reference proteome</keyword>
<feature type="domain" description="MobA-like NTP transferase" evidence="1">
    <location>
        <begin position="7"/>
        <end position="168"/>
    </location>
</feature>
<dbReference type="Proteomes" id="UP001262582">
    <property type="component" value="Unassembled WGS sequence"/>
</dbReference>
<dbReference type="SUPFAM" id="SSF53448">
    <property type="entry name" value="Nucleotide-diphospho-sugar transferases"/>
    <property type="match status" value="1"/>
</dbReference>
<dbReference type="RefSeq" id="WP_311503636.1">
    <property type="nucleotide sequence ID" value="NZ_JAVRHK010000008.1"/>
</dbReference>